<name>A0A164N8Y7_9CRUS</name>
<gene>
    <name evidence="2" type="ORF">APZ42_030998</name>
</gene>
<dbReference type="EMBL" id="LRGB01002864">
    <property type="protein sequence ID" value="KZS05743.1"/>
    <property type="molecule type" value="Genomic_DNA"/>
</dbReference>
<feature type="compositionally biased region" description="Polar residues" evidence="1">
    <location>
        <begin position="1"/>
        <end position="12"/>
    </location>
</feature>
<feature type="region of interest" description="Disordered" evidence="1">
    <location>
        <begin position="1"/>
        <end position="29"/>
    </location>
</feature>
<accession>A0A164N8Y7</accession>
<comment type="caution">
    <text evidence="2">The sequence shown here is derived from an EMBL/GenBank/DDBJ whole genome shotgun (WGS) entry which is preliminary data.</text>
</comment>
<dbReference type="Proteomes" id="UP000076858">
    <property type="component" value="Unassembled WGS sequence"/>
</dbReference>
<protein>
    <submittedName>
        <fullName evidence="2">Uncharacterized protein</fullName>
    </submittedName>
</protein>
<evidence type="ECO:0000256" key="1">
    <source>
        <dbReference type="SAM" id="MobiDB-lite"/>
    </source>
</evidence>
<evidence type="ECO:0000313" key="2">
    <source>
        <dbReference type="EMBL" id="KZS05743.1"/>
    </source>
</evidence>
<sequence length="86" mass="10055">MRTTQYSSSFLPQNRHPKQNYVHSEEREGGHARRIMDQNSWRWRTISSWNAVFVVLVRDGPHCSAPRHRPSIAISRAFVLFYSAAN</sequence>
<dbReference type="AlphaFoldDB" id="A0A164N8Y7"/>
<reference evidence="2 3" key="1">
    <citation type="submission" date="2016-03" db="EMBL/GenBank/DDBJ databases">
        <title>EvidentialGene: Evidence-directed Construction of Genes on Genomes.</title>
        <authorList>
            <person name="Gilbert D.G."/>
            <person name="Choi J.-H."/>
            <person name="Mockaitis K."/>
            <person name="Colbourne J."/>
            <person name="Pfrender M."/>
        </authorList>
    </citation>
    <scope>NUCLEOTIDE SEQUENCE [LARGE SCALE GENOMIC DNA]</scope>
    <source>
        <strain evidence="2 3">Xinb3</strain>
        <tissue evidence="2">Complete organism</tissue>
    </source>
</reference>
<organism evidence="2 3">
    <name type="scientific">Daphnia magna</name>
    <dbReference type="NCBI Taxonomy" id="35525"/>
    <lineage>
        <taxon>Eukaryota</taxon>
        <taxon>Metazoa</taxon>
        <taxon>Ecdysozoa</taxon>
        <taxon>Arthropoda</taxon>
        <taxon>Crustacea</taxon>
        <taxon>Branchiopoda</taxon>
        <taxon>Diplostraca</taxon>
        <taxon>Cladocera</taxon>
        <taxon>Anomopoda</taxon>
        <taxon>Daphniidae</taxon>
        <taxon>Daphnia</taxon>
    </lineage>
</organism>
<evidence type="ECO:0000313" key="3">
    <source>
        <dbReference type="Proteomes" id="UP000076858"/>
    </source>
</evidence>
<keyword evidence="3" id="KW-1185">Reference proteome</keyword>
<proteinExistence type="predicted"/>